<keyword evidence="6" id="KW-0862">Zinc</keyword>
<dbReference type="EMBL" id="JQ596859">
    <property type="protein sequence ID" value="AFR32473.1"/>
    <property type="molecule type" value="Genomic_DNA"/>
</dbReference>
<dbReference type="GeneID" id="26887603"/>
<name>J9QYN5_9ALPH</name>
<feature type="compositionally biased region" description="Low complexity" evidence="9">
    <location>
        <begin position="34"/>
        <end position="46"/>
    </location>
</feature>
<keyword evidence="4" id="KW-0479">Metal-binding</keyword>
<accession>J9QYN5</accession>
<evidence type="ECO:0000256" key="5">
    <source>
        <dbReference type="ARBA" id="ARBA00022771"/>
    </source>
</evidence>
<dbReference type="InterPro" id="IPR002597">
    <property type="entry name" value="Herpes_env"/>
</dbReference>
<reference evidence="10 11" key="1">
    <citation type="journal article" date="2012" name="Virology">
        <title>Analysis of the genome of leporid herpesvirus 4.</title>
        <authorList>
            <person name="Babra B."/>
            <person name="Watson G."/>
            <person name="Xu W."/>
            <person name="Jeffrey B.M."/>
            <person name="Xu J.R."/>
            <person name="Rockey D.D."/>
            <person name="Rohrmann G.F."/>
            <person name="Jin L."/>
        </authorList>
    </citation>
    <scope>NUCLEOTIDE SEQUENCE [LARGE SCALE GENOMIC DNA]</scope>
    <source>
        <strain evidence="10">LHV4012612</strain>
    </source>
</reference>
<keyword evidence="11" id="KW-1185">Reference proteome</keyword>
<evidence type="ECO:0000256" key="6">
    <source>
        <dbReference type="ARBA" id="ARBA00022833"/>
    </source>
</evidence>
<evidence type="ECO:0000256" key="2">
    <source>
        <dbReference type="ARBA" id="ARBA00005235"/>
    </source>
</evidence>
<dbReference type="PROSITE" id="PS51988">
    <property type="entry name" value="HERPESVIRUS_UL32"/>
    <property type="match status" value="1"/>
</dbReference>
<keyword evidence="7 8" id="KW-1035">Host cytoplasm</keyword>
<keyword evidence="3 8" id="KW-1048">Host nucleus</keyword>
<proteinExistence type="inferred from homology"/>
<feature type="region of interest" description="Disordered" evidence="9">
    <location>
        <begin position="34"/>
        <end position="66"/>
    </location>
</feature>
<evidence type="ECO:0000256" key="3">
    <source>
        <dbReference type="ARBA" id="ARBA00022562"/>
    </source>
</evidence>
<organism evidence="10 11">
    <name type="scientific">Leporid alphaherpesvirus 4</name>
    <dbReference type="NCBI Taxonomy" id="481315"/>
    <lineage>
        <taxon>Viruses</taxon>
        <taxon>Duplodnaviria</taxon>
        <taxon>Heunggongvirae</taxon>
        <taxon>Peploviricota</taxon>
        <taxon>Herviviricetes</taxon>
        <taxon>Herpesvirales</taxon>
        <taxon>Orthoherpesviridae</taxon>
        <taxon>Alphaherpesvirinae</taxon>
        <taxon>Simplexvirus</taxon>
        <taxon>Simplexvirus leporidalpha4</taxon>
    </lineage>
</organism>
<gene>
    <name evidence="10" type="primary">UL32</name>
</gene>
<evidence type="ECO:0000256" key="7">
    <source>
        <dbReference type="ARBA" id="ARBA00023200"/>
    </source>
</evidence>
<evidence type="ECO:0000256" key="9">
    <source>
        <dbReference type="SAM" id="MobiDB-lite"/>
    </source>
</evidence>
<dbReference type="GO" id="GO:0030430">
    <property type="term" value="C:host cell cytoplasm"/>
    <property type="evidence" value="ECO:0007669"/>
    <property type="project" value="UniProtKB-SubCell"/>
</dbReference>
<dbReference type="OrthoDB" id="3440at10239"/>
<evidence type="ECO:0000313" key="10">
    <source>
        <dbReference type="EMBL" id="AFR32473.1"/>
    </source>
</evidence>
<protein>
    <recommendedName>
        <fullName evidence="8">Packaging protein UL32</fullName>
    </recommendedName>
</protein>
<comment type="similarity">
    <text evidence="2 8">Belongs to the herpesviridae UL32 protein family.</text>
</comment>
<dbReference type="Proteomes" id="UP000167073">
    <property type="component" value="Segment"/>
</dbReference>
<dbReference type="Pfam" id="PF01673">
    <property type="entry name" value="Herpes_env"/>
    <property type="match status" value="1"/>
</dbReference>
<comment type="subcellular location">
    <subcellularLocation>
        <location evidence="8">Host cytoplasm</location>
    </subcellularLocation>
    <subcellularLocation>
        <location evidence="8">Host nucleus</location>
    </subcellularLocation>
</comment>
<dbReference type="GO" id="GO:0042025">
    <property type="term" value="C:host cell nucleus"/>
    <property type="evidence" value="ECO:0007669"/>
    <property type="project" value="UniProtKB-SubCell"/>
</dbReference>
<dbReference type="GO" id="GO:0008270">
    <property type="term" value="F:zinc ion binding"/>
    <property type="evidence" value="ECO:0007669"/>
    <property type="project" value="UniProtKB-KW"/>
</dbReference>
<dbReference type="RefSeq" id="YP_009230162.1">
    <property type="nucleotide sequence ID" value="NC_029311.1"/>
</dbReference>
<evidence type="ECO:0000256" key="1">
    <source>
        <dbReference type="ARBA" id="ARBA00002104"/>
    </source>
</evidence>
<keyword evidence="5" id="KW-0863">Zinc-finger</keyword>
<dbReference type="KEGG" id="vg:26887603"/>
<evidence type="ECO:0000256" key="4">
    <source>
        <dbReference type="ARBA" id="ARBA00022723"/>
    </source>
</evidence>
<comment type="function">
    <text evidence="1 8">Plays a role in efficient localization of neo-synthesized capsids to nuclear replication compartments, thereby controlling cleavage and packaging of virus genomic DNA.</text>
</comment>
<evidence type="ECO:0000256" key="8">
    <source>
        <dbReference type="RuleBase" id="RU364029"/>
    </source>
</evidence>
<evidence type="ECO:0000313" key="11">
    <source>
        <dbReference type="Proteomes" id="UP000167073"/>
    </source>
</evidence>
<sequence>MLSVVGRITSISSGVMSSKHNAILEDSREMYFSSKQSSDSVRSSHSGITSLMATRPPGQAGMGSDGRAEACMFPERTWHETAFVAPYVAFNPRLLELNAALCDELLVACHVVNVSPPGDRDGERQDDVAADPSLFVSAAADTFALDRQCLVCRTVDLYRQRYGLPPQWAIDYAFLCAKCLCAPHCATSIFIAAFEFVYVMDRHFLPKHRATLVGAFARFALTVNDVHKHFFLHCCFRTDGGMPALTRDRQAPAAGAAKVRYSNYSFLAQSATRALLETLGAEQDGPSPCGGPQPALTTALMNWKDCARLLDCTERKGARADSCCVMASRSNDEFEEAQPEGWAETAGSDADWAHADLTLLLLADTPSVWQPCARTLAAADARRATVERAWLDHATARERDTAPRFAQFSSGARPAVDLGPRMATVLKHNRGRGKTGGECVLCNLMLVRAYWLAMRRFKTRVIRHSVNNSSLFDCITPVLDQMAADPAATPNDGGRLISLLRAAGPEAIFKHMFCDPMCAITDMEVNPWVLFKHPSAESAEELALFKTRLACDNRFEGRVCMALRALVYTFKTYQVFVPRPTALATFVRDAGALLRRHSLSLLSLEHTLSAYV</sequence>
<dbReference type="GO" id="GO:0019031">
    <property type="term" value="C:viral envelope"/>
    <property type="evidence" value="ECO:0007669"/>
    <property type="project" value="InterPro"/>
</dbReference>